<comment type="subcellular location">
    <subcellularLocation>
        <location evidence="1">Cytoplasm</location>
    </subcellularLocation>
</comment>
<name>A0ABP6W478_9GAMM</name>
<dbReference type="SUPFAM" id="SSF75169">
    <property type="entry name" value="DsrEFH-like"/>
    <property type="match status" value="1"/>
</dbReference>
<dbReference type="NCBIfam" id="NF001237">
    <property type="entry name" value="PRK00207.1"/>
    <property type="match status" value="1"/>
</dbReference>
<keyword evidence="6" id="KW-1185">Reference proteome</keyword>
<dbReference type="InterPro" id="IPR027396">
    <property type="entry name" value="DsrEFH-like"/>
</dbReference>
<keyword evidence="4" id="KW-0808">Transferase</keyword>
<reference evidence="6" key="1">
    <citation type="journal article" date="2019" name="Int. J. Syst. Evol. Microbiol.">
        <title>The Global Catalogue of Microorganisms (GCM) 10K type strain sequencing project: providing services to taxonomists for standard genome sequencing and annotation.</title>
        <authorList>
            <consortium name="The Broad Institute Genomics Platform"/>
            <consortium name="The Broad Institute Genome Sequencing Center for Infectious Disease"/>
            <person name="Wu L."/>
            <person name="Ma J."/>
        </authorList>
    </citation>
    <scope>NUCLEOTIDE SEQUENCE [LARGE SCALE GENOMIC DNA]</scope>
    <source>
        <strain evidence="6">JCM 17110</strain>
    </source>
</reference>
<dbReference type="RefSeq" id="WP_425583137.1">
    <property type="nucleotide sequence ID" value="NZ_BAABCX010000004.1"/>
</dbReference>
<dbReference type="Gene3D" id="3.40.1260.10">
    <property type="entry name" value="DsrEFH-like"/>
    <property type="match status" value="1"/>
</dbReference>
<evidence type="ECO:0000256" key="1">
    <source>
        <dbReference type="ARBA" id="ARBA00004496"/>
    </source>
</evidence>
<dbReference type="PANTHER" id="PTHR34874:SF3">
    <property type="entry name" value="SULFURTRANSFERASE TUSD"/>
    <property type="match status" value="1"/>
</dbReference>
<evidence type="ECO:0000313" key="6">
    <source>
        <dbReference type="Proteomes" id="UP001500795"/>
    </source>
</evidence>
<dbReference type="NCBIfam" id="TIGR03012">
    <property type="entry name" value="sulf_tusD_dsrE"/>
    <property type="match status" value="1"/>
</dbReference>
<gene>
    <name evidence="5" type="primary">tusD</name>
    <name evidence="5" type="ORF">GCM10022394_27080</name>
</gene>
<dbReference type="InterPro" id="IPR003787">
    <property type="entry name" value="Sulphur_relay_DsrE/F-like"/>
</dbReference>
<protein>
    <submittedName>
        <fullName evidence="5">Sulfurtransferase complex subunit TusD</fullName>
    </submittedName>
</protein>
<comment type="similarity">
    <text evidence="2">Belongs to the DsrE/TusD family.</text>
</comment>
<evidence type="ECO:0000313" key="5">
    <source>
        <dbReference type="EMBL" id="GAA3545678.1"/>
    </source>
</evidence>
<evidence type="ECO:0000256" key="2">
    <source>
        <dbReference type="ARBA" id="ARBA00007067"/>
    </source>
</evidence>
<dbReference type="Proteomes" id="UP001500795">
    <property type="component" value="Unassembled WGS sequence"/>
</dbReference>
<comment type="caution">
    <text evidence="5">The sequence shown here is derived from an EMBL/GenBank/DDBJ whole genome shotgun (WGS) entry which is preliminary data.</text>
</comment>
<accession>A0ABP6W478</accession>
<organism evidence="5 6">
    <name type="scientific">Zobellella aerophila</name>
    <dbReference type="NCBI Taxonomy" id="870480"/>
    <lineage>
        <taxon>Bacteria</taxon>
        <taxon>Pseudomonadati</taxon>
        <taxon>Pseudomonadota</taxon>
        <taxon>Gammaproteobacteria</taxon>
        <taxon>Aeromonadales</taxon>
        <taxon>Aeromonadaceae</taxon>
        <taxon>Zobellella</taxon>
    </lineage>
</organism>
<dbReference type="EMBL" id="BAABCX010000004">
    <property type="protein sequence ID" value="GAA3545678.1"/>
    <property type="molecule type" value="Genomic_DNA"/>
</dbReference>
<evidence type="ECO:0000256" key="4">
    <source>
        <dbReference type="ARBA" id="ARBA00022679"/>
    </source>
</evidence>
<dbReference type="Pfam" id="PF02635">
    <property type="entry name" value="DsrE"/>
    <property type="match status" value="1"/>
</dbReference>
<dbReference type="InterPro" id="IPR017463">
    <property type="entry name" value="Sulphur_relay_TusD/DsrE"/>
</dbReference>
<dbReference type="PANTHER" id="PTHR34874">
    <property type="entry name" value="PROTEIN YCHN"/>
    <property type="match status" value="1"/>
</dbReference>
<sequence length="132" mass="14375">MMPGLRFALLVTGPCYGTQSATDAYRFARALLAQGHRIISIFFYQEGVHNGNSFSLPASDETDLHQAWVALANEQELSLELCVAAALRRGQVDEDSARQANLTAFNVKAPFRLSGLGSLAQAMLTADRVVQF</sequence>
<evidence type="ECO:0000256" key="3">
    <source>
        <dbReference type="ARBA" id="ARBA00022490"/>
    </source>
</evidence>
<proteinExistence type="inferred from homology"/>
<keyword evidence="3" id="KW-0963">Cytoplasm</keyword>